<dbReference type="GO" id="GO:0016758">
    <property type="term" value="F:hexosyltransferase activity"/>
    <property type="evidence" value="ECO:0007669"/>
    <property type="project" value="InterPro"/>
</dbReference>
<name>A0AA37WT60_9HYPH</name>
<dbReference type="Pfam" id="PF04101">
    <property type="entry name" value="Glyco_tran_28_C"/>
    <property type="match status" value="1"/>
</dbReference>
<feature type="domain" description="Glycosyl transferase family 28 C-terminal" evidence="2">
    <location>
        <begin position="269"/>
        <end position="343"/>
    </location>
</feature>
<dbReference type="PANTHER" id="PTHR21015:SF28">
    <property type="entry name" value="SLL1722 PROTEIN"/>
    <property type="match status" value="1"/>
</dbReference>
<feature type="compositionally biased region" description="Polar residues" evidence="1">
    <location>
        <begin position="634"/>
        <end position="643"/>
    </location>
</feature>
<dbReference type="Gene3D" id="3.20.20.370">
    <property type="entry name" value="Glycoside hydrolase/deacetylase"/>
    <property type="match status" value="1"/>
</dbReference>
<evidence type="ECO:0000313" key="3">
    <source>
        <dbReference type="EMBL" id="GLS72670.1"/>
    </source>
</evidence>
<keyword evidence="4" id="KW-1185">Reference proteome</keyword>
<dbReference type="Proteomes" id="UP001157440">
    <property type="component" value="Unassembled WGS sequence"/>
</dbReference>
<evidence type="ECO:0000259" key="2">
    <source>
        <dbReference type="Pfam" id="PF04101"/>
    </source>
</evidence>
<dbReference type="GO" id="GO:0005975">
    <property type="term" value="P:carbohydrate metabolic process"/>
    <property type="evidence" value="ECO:0007669"/>
    <property type="project" value="InterPro"/>
</dbReference>
<dbReference type="SUPFAM" id="SSF88713">
    <property type="entry name" value="Glycoside hydrolase/deacetylase"/>
    <property type="match status" value="1"/>
</dbReference>
<feature type="region of interest" description="Disordered" evidence="1">
    <location>
        <begin position="628"/>
        <end position="649"/>
    </location>
</feature>
<dbReference type="SUPFAM" id="SSF53756">
    <property type="entry name" value="UDP-Glycosyltransferase/glycogen phosphorylase"/>
    <property type="match status" value="1"/>
</dbReference>
<sequence>MRVLIAVTHLLGAGHLTRAAALARAFVEAGHDAMLVSGGFPAPMVRLDGVRLVQLPPLRVAGTAFATPLGPDGEPADAALLNSRRALMIETLASFRPDTVITELFPFGRRALAAEFLALVEAARALRPRPLVLASVRDILVASSKPERIAEAHDRVAALYDAVLVHGDPALVPLDASWPLDGRTRAMIRYTGYVDEGSRPAPAAARAGVLVAAGSGPAGLLLLRAAAESARRRPDLGWQILAGHGVPESDLRAIGHALPEGVLGRARPDYRSLLAAAALSVSQCGYNTATDLLATGTPAVLVPFEAGDETEQRLRAERLAAHGLAEVLPEADLTADTLLRAVEARSVAPAPDAHGFDLGGARRSVEITAALLANLQRMSRGPAAGTGSDPLDRALNEAASRGRQVQFFWRDDDAVTATPALDRLLALAAAHAAPLLLAAIPAGIEPALGRRLAAAQNVSVAVHGLAHRNHAPSGEKPAEFGAHRPHAELLADAAYGLRLARERVPGPVLLPVFVPPWNRLAPTLAAALPDLGYRGLSAVPEAPVPGLRRIDATLDPIDWRGSRSLRDPEALLRDLAADIAREPSRPVGLLTHHLAHDPAIWDFVEALLARLFKHPAIRALDPRELFDDAAMDTNGPSPHSSVPQIARTG</sequence>
<evidence type="ECO:0000313" key="4">
    <source>
        <dbReference type="Proteomes" id="UP001157440"/>
    </source>
</evidence>
<gene>
    <name evidence="3" type="ORF">GCM10007890_46850</name>
</gene>
<proteinExistence type="predicted"/>
<comment type="caution">
    <text evidence="3">The sequence shown here is derived from an EMBL/GenBank/DDBJ whole genome shotgun (WGS) entry which is preliminary data.</text>
</comment>
<evidence type="ECO:0000256" key="1">
    <source>
        <dbReference type="SAM" id="MobiDB-lite"/>
    </source>
</evidence>
<protein>
    <recommendedName>
        <fullName evidence="2">Glycosyl transferase family 28 C-terminal domain-containing protein</fullName>
    </recommendedName>
</protein>
<dbReference type="InterPro" id="IPR011330">
    <property type="entry name" value="Glyco_hydro/deAcase_b/a-brl"/>
</dbReference>
<accession>A0AA37WT60</accession>
<dbReference type="AlphaFoldDB" id="A0AA37WT60"/>
<dbReference type="PANTHER" id="PTHR21015">
    <property type="entry name" value="UDP-N-ACETYLGLUCOSAMINE--N-ACETYLMURAMYL-(PENTAPEPTIDE) PYROPHOSPHORYL-UNDECAPRENOL N-ACETYLGLUCOSAMINE TRANSFERASE 1"/>
    <property type="match status" value="1"/>
</dbReference>
<dbReference type="RefSeq" id="WP_238195151.1">
    <property type="nucleotide sequence ID" value="NZ_BPQZ01000004.1"/>
</dbReference>
<dbReference type="Gene3D" id="3.40.50.2000">
    <property type="entry name" value="Glycogen Phosphorylase B"/>
    <property type="match status" value="2"/>
</dbReference>
<dbReference type="EMBL" id="BSPL01000023">
    <property type="protein sequence ID" value="GLS72670.1"/>
    <property type="molecule type" value="Genomic_DNA"/>
</dbReference>
<reference evidence="4" key="1">
    <citation type="journal article" date="2019" name="Int. J. Syst. Evol. Microbiol.">
        <title>The Global Catalogue of Microorganisms (GCM) 10K type strain sequencing project: providing services to taxonomists for standard genome sequencing and annotation.</title>
        <authorList>
            <consortium name="The Broad Institute Genomics Platform"/>
            <consortium name="The Broad Institute Genome Sequencing Center for Infectious Disease"/>
            <person name="Wu L."/>
            <person name="Ma J."/>
        </authorList>
    </citation>
    <scope>NUCLEOTIDE SEQUENCE [LARGE SCALE GENOMIC DNA]</scope>
    <source>
        <strain evidence="4">NBRC 103632</strain>
    </source>
</reference>
<dbReference type="InterPro" id="IPR007235">
    <property type="entry name" value="Glyco_trans_28_C"/>
</dbReference>
<organism evidence="3 4">
    <name type="scientific">Methylobacterium tardum</name>
    <dbReference type="NCBI Taxonomy" id="374432"/>
    <lineage>
        <taxon>Bacteria</taxon>
        <taxon>Pseudomonadati</taxon>
        <taxon>Pseudomonadota</taxon>
        <taxon>Alphaproteobacteria</taxon>
        <taxon>Hyphomicrobiales</taxon>
        <taxon>Methylobacteriaceae</taxon>
        <taxon>Methylobacterium</taxon>
    </lineage>
</organism>